<dbReference type="EMBL" id="KB631320">
    <property type="protein sequence ID" value="ERL84235.1"/>
    <property type="molecule type" value="Genomic_DNA"/>
</dbReference>
<sequence length="74" mass="8129">MTKGVQREVAKEKTGKKQKTGKKPKDELPVEQKKAKDVVALQTKQNKTEVPSSQPVKEVKTATKKAAKAKATKL</sequence>
<proteinExistence type="predicted"/>
<accession>U4U2K7</accession>
<protein>
    <submittedName>
        <fullName evidence="3">Uncharacterized protein</fullName>
    </submittedName>
</protein>
<feature type="compositionally biased region" description="Polar residues" evidence="1">
    <location>
        <begin position="42"/>
        <end position="55"/>
    </location>
</feature>
<dbReference type="EMBL" id="KB631292">
    <property type="protein sequence ID" value="ERL84211.1"/>
    <property type="molecule type" value="Genomic_DNA"/>
</dbReference>
<feature type="compositionally biased region" description="Basic and acidic residues" evidence="1">
    <location>
        <begin position="1"/>
        <end position="15"/>
    </location>
</feature>
<feature type="compositionally biased region" description="Basic residues" evidence="1">
    <location>
        <begin position="62"/>
        <end position="74"/>
    </location>
</feature>
<evidence type="ECO:0000313" key="2">
    <source>
        <dbReference type="EMBL" id="ERL84211.1"/>
    </source>
</evidence>
<dbReference type="AlphaFoldDB" id="U4U2K7"/>
<evidence type="ECO:0000256" key="1">
    <source>
        <dbReference type="SAM" id="MobiDB-lite"/>
    </source>
</evidence>
<feature type="compositionally biased region" description="Basic and acidic residues" evidence="1">
    <location>
        <begin position="23"/>
        <end position="37"/>
    </location>
</feature>
<feature type="region of interest" description="Disordered" evidence="1">
    <location>
        <begin position="1"/>
        <end position="74"/>
    </location>
</feature>
<evidence type="ECO:0000313" key="4">
    <source>
        <dbReference type="Proteomes" id="UP000030742"/>
    </source>
</evidence>
<evidence type="ECO:0000313" key="3">
    <source>
        <dbReference type="EMBL" id="ERL84235.1"/>
    </source>
</evidence>
<name>U4U2K7_DENPD</name>
<reference evidence="3 4" key="1">
    <citation type="journal article" date="2013" name="Genome Biol.">
        <title>Draft genome of the mountain pine beetle, Dendroctonus ponderosae Hopkins, a major forest pest.</title>
        <authorList>
            <person name="Keeling C.I."/>
            <person name="Yuen M.M."/>
            <person name="Liao N.Y."/>
            <person name="Docking T.R."/>
            <person name="Chan S.K."/>
            <person name="Taylor G.A."/>
            <person name="Palmquist D.L."/>
            <person name="Jackman S.D."/>
            <person name="Nguyen A."/>
            <person name="Li M."/>
            <person name="Henderson H."/>
            <person name="Janes J.K."/>
            <person name="Zhao Y."/>
            <person name="Pandoh P."/>
            <person name="Moore R."/>
            <person name="Sperling F.A."/>
            <person name="Huber D.P."/>
            <person name="Birol I."/>
            <person name="Jones S.J."/>
            <person name="Bohlmann J."/>
        </authorList>
    </citation>
    <scope>NUCLEOTIDE SEQUENCE</scope>
</reference>
<dbReference type="Proteomes" id="UP000030742">
    <property type="component" value="Unassembled WGS sequence"/>
</dbReference>
<gene>
    <name evidence="2" type="ORF">D910_01589</name>
    <name evidence="3" type="ORF">D910_01614</name>
</gene>
<organism evidence="3 4">
    <name type="scientific">Dendroctonus ponderosae</name>
    <name type="common">Mountain pine beetle</name>
    <dbReference type="NCBI Taxonomy" id="77166"/>
    <lineage>
        <taxon>Eukaryota</taxon>
        <taxon>Metazoa</taxon>
        <taxon>Ecdysozoa</taxon>
        <taxon>Arthropoda</taxon>
        <taxon>Hexapoda</taxon>
        <taxon>Insecta</taxon>
        <taxon>Pterygota</taxon>
        <taxon>Neoptera</taxon>
        <taxon>Endopterygota</taxon>
        <taxon>Coleoptera</taxon>
        <taxon>Polyphaga</taxon>
        <taxon>Cucujiformia</taxon>
        <taxon>Curculionidae</taxon>
        <taxon>Scolytinae</taxon>
        <taxon>Dendroctonus</taxon>
    </lineage>
</organism>